<dbReference type="GO" id="GO:0009389">
    <property type="term" value="F:dimethyl sulfoxide reductase activity"/>
    <property type="evidence" value="ECO:0007669"/>
    <property type="project" value="TreeGrafter"/>
</dbReference>
<dbReference type="RefSeq" id="WP_096364376.1">
    <property type="nucleotide sequence ID" value="NZ_AP018052.1"/>
</dbReference>
<proteinExistence type="predicted"/>
<dbReference type="KEGG" id="ttc:FOKN1_0490"/>
<name>A0A1Z4VNU3_9GAMM</name>
<evidence type="ECO:0000313" key="3">
    <source>
        <dbReference type="Proteomes" id="UP000218765"/>
    </source>
</evidence>
<accession>A0A1Z4VNU3</accession>
<keyword evidence="3" id="KW-1185">Reference proteome</keyword>
<organism evidence="2 3">
    <name type="scientific">Thiohalobacter thiocyanaticus</name>
    <dbReference type="NCBI Taxonomy" id="585455"/>
    <lineage>
        <taxon>Bacteria</taxon>
        <taxon>Pseudomonadati</taxon>
        <taxon>Pseudomonadota</taxon>
        <taxon>Gammaproteobacteria</taxon>
        <taxon>Thiohalobacterales</taxon>
        <taxon>Thiohalobacteraceae</taxon>
        <taxon>Thiohalobacter</taxon>
    </lineage>
</organism>
<dbReference type="InterPro" id="IPR007059">
    <property type="entry name" value="DmsC"/>
</dbReference>
<dbReference type="GO" id="GO:0019645">
    <property type="term" value="P:anaerobic electron transport chain"/>
    <property type="evidence" value="ECO:0007669"/>
    <property type="project" value="InterPro"/>
</dbReference>
<feature type="transmembrane region" description="Helical" evidence="1">
    <location>
        <begin position="90"/>
        <end position="110"/>
    </location>
</feature>
<protein>
    <submittedName>
        <fullName evidence="2">DMSO reductase anchor subunit</fullName>
    </submittedName>
</protein>
<dbReference type="PANTHER" id="PTHR38095">
    <property type="entry name" value="ANAEROBIC DIMETHYL SULFOXIDE REDUCTASE CHAIN YNFH"/>
    <property type="match status" value="1"/>
</dbReference>
<dbReference type="OrthoDB" id="5520897at2"/>
<feature type="transmembrane region" description="Helical" evidence="1">
    <location>
        <begin position="130"/>
        <end position="154"/>
    </location>
</feature>
<feature type="transmembrane region" description="Helical" evidence="1">
    <location>
        <begin position="166"/>
        <end position="187"/>
    </location>
</feature>
<dbReference type="GO" id="GO:0005886">
    <property type="term" value="C:plasma membrane"/>
    <property type="evidence" value="ECO:0007669"/>
    <property type="project" value="TreeGrafter"/>
</dbReference>
<gene>
    <name evidence="2" type="ORF">FOKN1_0490</name>
</gene>
<feature type="transmembrane region" description="Helical" evidence="1">
    <location>
        <begin position="43"/>
        <end position="69"/>
    </location>
</feature>
<feature type="transmembrane region" description="Helical" evidence="1">
    <location>
        <begin position="270"/>
        <end position="288"/>
    </location>
</feature>
<sequence>MHPAFSVIFLTTLSGVGQGLFLALYTGQVYAVAKVLPGHADTAAFYGLGSLIALLFLGAGLLASFFHLGHPERGWRAIAQWRTSWLSREVIILPAFMGLVFLYGLVHYTGWNPVFFEIGQQANIAIDLSMIVGAITTVFAFALFIATGMIYACIKFLQEWASPLTVINYTLLGSASGFTLATGYAAYQGAPGLLKFYGAWAIILTVASLITRGASLIRNARIKYKSTLQTAIGVRHSNIQQKSQGFMAGSFNTREFFHHKTAAFMKSIKWIFLVLVFPVPVALLALGLSSAALGLLAAAFVVQYLGLIAERWFFFAQANHPQNLYYQTI</sequence>
<dbReference type="AlphaFoldDB" id="A0A1Z4VNU3"/>
<feature type="transmembrane region" description="Helical" evidence="1">
    <location>
        <begin position="294"/>
        <end position="314"/>
    </location>
</feature>
<evidence type="ECO:0000256" key="1">
    <source>
        <dbReference type="SAM" id="Phobius"/>
    </source>
</evidence>
<dbReference type="Pfam" id="PF04976">
    <property type="entry name" value="DmsC"/>
    <property type="match status" value="1"/>
</dbReference>
<keyword evidence="1" id="KW-0472">Membrane</keyword>
<dbReference type="PANTHER" id="PTHR38095:SF1">
    <property type="entry name" value="ANAEROBIC DIMETHYL SULFOXIDE REDUCTASE CHAIN YNFH"/>
    <property type="match status" value="1"/>
</dbReference>
<keyword evidence="1" id="KW-1133">Transmembrane helix</keyword>
<dbReference type="Proteomes" id="UP000218765">
    <property type="component" value="Chromosome"/>
</dbReference>
<keyword evidence="1" id="KW-0812">Transmembrane</keyword>
<dbReference type="GO" id="GO:0009390">
    <property type="term" value="C:dimethyl sulfoxide reductase complex"/>
    <property type="evidence" value="ECO:0007669"/>
    <property type="project" value="TreeGrafter"/>
</dbReference>
<dbReference type="EMBL" id="AP018052">
    <property type="protein sequence ID" value="BAZ92894.1"/>
    <property type="molecule type" value="Genomic_DNA"/>
</dbReference>
<feature type="transmembrane region" description="Helical" evidence="1">
    <location>
        <begin position="199"/>
        <end position="217"/>
    </location>
</feature>
<evidence type="ECO:0000313" key="2">
    <source>
        <dbReference type="EMBL" id="BAZ92894.1"/>
    </source>
</evidence>
<reference evidence="2 3" key="1">
    <citation type="submission" date="2017-05" db="EMBL/GenBank/DDBJ databases">
        <title>Thiocyanate degradation by Thiohalobacter thiocyanaticus FOKN1.</title>
        <authorList>
            <person name="Oshiki M."/>
            <person name="Fukushima T."/>
            <person name="Kawano S."/>
            <person name="Nakagawa J."/>
        </authorList>
    </citation>
    <scope>NUCLEOTIDE SEQUENCE [LARGE SCALE GENOMIC DNA]</scope>
    <source>
        <strain evidence="2 3">FOKN1</strain>
    </source>
</reference>